<dbReference type="FunCoup" id="A0A2J7R5C9">
    <property type="interactions" value="187"/>
</dbReference>
<feature type="compositionally biased region" description="Basic residues" evidence="6">
    <location>
        <begin position="1367"/>
        <end position="1380"/>
    </location>
</feature>
<keyword evidence="5" id="KW-0221">Differentiation</keyword>
<evidence type="ECO:0000256" key="6">
    <source>
        <dbReference type="SAM" id="MobiDB-lite"/>
    </source>
</evidence>
<dbReference type="InterPro" id="IPR048561">
    <property type="entry name" value="Dab_PTB"/>
</dbReference>
<feature type="compositionally biased region" description="Basic and acidic residues" evidence="6">
    <location>
        <begin position="1488"/>
        <end position="1506"/>
    </location>
</feature>
<feature type="domain" description="PID" evidence="7">
    <location>
        <begin position="54"/>
        <end position="186"/>
    </location>
</feature>
<feature type="region of interest" description="Disordered" evidence="6">
    <location>
        <begin position="1669"/>
        <end position="1861"/>
    </location>
</feature>
<protein>
    <recommendedName>
        <fullName evidence="7">PID domain-containing protein</fullName>
    </recommendedName>
</protein>
<dbReference type="GO" id="GO:0030154">
    <property type="term" value="P:cell differentiation"/>
    <property type="evidence" value="ECO:0007669"/>
    <property type="project" value="UniProtKB-KW"/>
</dbReference>
<feature type="compositionally biased region" description="Basic residues" evidence="6">
    <location>
        <begin position="1301"/>
        <end position="1311"/>
    </location>
</feature>
<feature type="compositionally biased region" description="Basic and acidic residues" evidence="6">
    <location>
        <begin position="1468"/>
        <end position="1477"/>
    </location>
</feature>
<keyword evidence="4" id="KW-0597">Phosphoprotein</keyword>
<dbReference type="OrthoDB" id="10069833at2759"/>
<dbReference type="PANTHER" id="PTHR47695">
    <property type="entry name" value="PID DOMAIN-CONTAINING PROTEIN"/>
    <property type="match status" value="1"/>
</dbReference>
<feature type="region of interest" description="Disordered" evidence="6">
    <location>
        <begin position="699"/>
        <end position="903"/>
    </location>
</feature>
<feature type="compositionally biased region" description="Basic and acidic residues" evidence="6">
    <location>
        <begin position="1851"/>
        <end position="1860"/>
    </location>
</feature>
<dbReference type="PANTHER" id="PTHR47695:SF3">
    <property type="entry name" value="PID DOMAIN-CONTAINING PROTEIN"/>
    <property type="match status" value="1"/>
</dbReference>
<feature type="compositionally biased region" description="Acidic residues" evidence="6">
    <location>
        <begin position="1183"/>
        <end position="1199"/>
    </location>
</feature>
<evidence type="ECO:0000313" key="8">
    <source>
        <dbReference type="EMBL" id="PNF36037.1"/>
    </source>
</evidence>
<keyword evidence="3" id="KW-0963">Cytoplasm</keyword>
<organism evidence="8 9">
    <name type="scientific">Cryptotermes secundus</name>
    <dbReference type="NCBI Taxonomy" id="105785"/>
    <lineage>
        <taxon>Eukaryota</taxon>
        <taxon>Metazoa</taxon>
        <taxon>Ecdysozoa</taxon>
        <taxon>Arthropoda</taxon>
        <taxon>Hexapoda</taxon>
        <taxon>Insecta</taxon>
        <taxon>Pterygota</taxon>
        <taxon>Neoptera</taxon>
        <taxon>Polyneoptera</taxon>
        <taxon>Dictyoptera</taxon>
        <taxon>Blattodea</taxon>
        <taxon>Blattoidea</taxon>
        <taxon>Termitoidae</taxon>
        <taxon>Kalotermitidae</taxon>
        <taxon>Cryptotermitinae</taxon>
        <taxon>Cryptotermes</taxon>
    </lineage>
</organism>
<name>A0A2J7R5C9_9NEOP</name>
<feature type="compositionally biased region" description="Polar residues" evidence="6">
    <location>
        <begin position="423"/>
        <end position="437"/>
    </location>
</feature>
<feature type="compositionally biased region" description="Basic and acidic residues" evidence="6">
    <location>
        <begin position="1774"/>
        <end position="1783"/>
    </location>
</feature>
<dbReference type="InterPro" id="IPR011993">
    <property type="entry name" value="PH-like_dom_sf"/>
</dbReference>
<feature type="region of interest" description="Disordered" evidence="6">
    <location>
        <begin position="1971"/>
        <end position="1993"/>
    </location>
</feature>
<comment type="subcellular location">
    <subcellularLocation>
        <location evidence="1">Cytoplasm</location>
    </subcellularLocation>
</comment>
<keyword evidence="2" id="KW-0217">Developmental protein</keyword>
<dbReference type="SMART" id="SM00462">
    <property type="entry name" value="PTB"/>
    <property type="match status" value="1"/>
</dbReference>
<feature type="compositionally biased region" description="Low complexity" evidence="6">
    <location>
        <begin position="398"/>
        <end position="413"/>
    </location>
</feature>
<evidence type="ECO:0000256" key="1">
    <source>
        <dbReference type="ARBA" id="ARBA00004496"/>
    </source>
</evidence>
<evidence type="ECO:0000256" key="4">
    <source>
        <dbReference type="ARBA" id="ARBA00022553"/>
    </source>
</evidence>
<feature type="compositionally biased region" description="Basic and acidic residues" evidence="6">
    <location>
        <begin position="1134"/>
        <end position="1146"/>
    </location>
</feature>
<feature type="region of interest" description="Disordered" evidence="6">
    <location>
        <begin position="1530"/>
        <end position="1648"/>
    </location>
</feature>
<feature type="compositionally biased region" description="Acidic residues" evidence="6">
    <location>
        <begin position="1841"/>
        <end position="1850"/>
    </location>
</feature>
<feature type="compositionally biased region" description="Low complexity" evidence="6">
    <location>
        <begin position="364"/>
        <end position="373"/>
    </location>
</feature>
<dbReference type="GO" id="GO:0005737">
    <property type="term" value="C:cytoplasm"/>
    <property type="evidence" value="ECO:0007669"/>
    <property type="project" value="UniProtKB-SubCell"/>
</dbReference>
<feature type="compositionally biased region" description="Basic and acidic residues" evidence="6">
    <location>
        <begin position="1752"/>
        <end position="1765"/>
    </location>
</feature>
<dbReference type="STRING" id="105785.A0A2J7R5C9"/>
<sequence>MADQQDKTDAEGSFPIGGGGIKDVRKLNIKMGFRTLSSPRKVDKDKNEPSRFLGEGVSFKAKLIGILEVREARGDRMCQEALADLKMAIRAAGEHKQRITINIAIDGLRLRDEKTGDCLYHHPVHKISFIAQDMSDSRAFGYIFGSPDTGHRFFGIKTDKAASQVVIAMRDLFQVVFELKKKEIEMAKQHIEQHQIKLGGSLFLESGPNSKNDQTGGKMRTIQEDSVKENGSVGSSGRPAHRTSEVIADLLDLEFELTSIQQGLHQMQRITPSDPFGPSSAKDVTFGSDPFGDSFTPDTMIPPSKIAKFKPVAILPPPPSAKDTSYSSDPFNVPPPARHPQRRNAVRAERYSSETFKPPPAAPTQPTAAPTTQQEKHWFDQETESLFDEGELITPPMSAATTTTVTTTSAVSAISPKTDQDSSESPPTHPSGSTQFDVFTELDPLGTGRSKPYVDRKDFFQELKNPPKKVLKDLVTEAPASEATAPLFQATFETGSSSVNASDGVVSTGEVVLSATDAVDTNNSSPLTTTTTTITTTKGTPLDVDPFAETDPFYKTDPFTEDDFSQICEFPPLAGSQDPFDTGFADFTMFGKGRKSDLTDTSTDVKRSSPLPQSDTSVPSPAAFHGPLRVSLPPESVSNEVFTPTTTHSASIHTGSLTKGRSKTHRFHKQATMVKLPSPKSIQRSNNRMARQMTVDVCSSIPNPLHTSNTPPTPPTPPRSDRRSPSGQGITFRNRGAITPSPPVVACFPDVGDGDSASRLSGSSAELAEIAPEPPPRPAANITAIKPPPLPPKRQQASTVIKPPPRPPHTDEQPHYDYIDETSSPTLQDEDDLKSPPIPVPARRQKFGGSNFGTIPDRPQRQLPVAKFENDNQPPFPLLPPPQKKSPASDLRKNGQAAKPRPLAATTIASLLQSTTTATTTLADEQPSKLQQTKSLDITLSQLTKTGLADLAATLGVSPGHLSNMTLQDLTKCLSQLSDNFLDDQAEGETIKRDKYATLRESLDEEPTFKAESETTETAEDVFQETPFDKYAVFRELMVEETSKETEKTTTTATVTTTTTATTTAMSNISVATTGMISAPVVACGDEKKTSIHPAAETRVHESTPKQQTEDRYAALREISLQEIAPEKEDVDSSSEKEDTDVTRMDDDYDLLTLSRQQSDSTESPTVETATVREPQSIIETTILEEDVSALEADNEEAAEDKITSPTGTKDIAPEPLEEAVNGSSPSEKEDAVHNSPVESKQKEEEAPSAGESWAKFDGSHFATEKPASEGQSEGGVSPWSSDGKEFNKIPPMAWQEGRGGGRRRRARRSAPWREDEESEEGWDDRRGEDGVWNERPWRENGWSDGESFYEEVPPVKDRGYREERRGRRRRVSPWKRGQRSSRDISPWECEGREEEEEHWNAGGSKHWQERSMDEEEEEEEEEEYEVSWKTRPKHRGSSWDDERRRRLGSRDLNGVDYEEGRKRRPSPWRDGDRRSSWESASWDEDDRFSQREVSERRMREEEYRRRWEPEMESKGYMWSRKCPTGEGEYIWHDQATRRKQDGPHRYYRDRSRESPWEDEFSEQGEDESPRYQSRKWNWPKRPSSASEVRRSSEKSSPGDYKTRMMEKQQQQHSLPTTVRMEGDKMGNYSFTDRRYREKCSGRPRSRESYFNSDQEYEYWIHQDGRARRMDNYEQRAQTLQTRRRYKKAHEQRSYNQKSPFDDDFSMQSFDFSIESKSQGVESDASDGAKKKSPLTTNTSIKPCTPTNALSKRKDSQHSESETRPAEVVPSSPHDSHEDDMGKTRTSRGSSHRQSPFEDDFTPTDTRMSNTRLMSSISSDISDYPKSPFEDVRSSGRVESLAEESMYENEVDQRNSKSNDDVFLPAENEHKFADFENNMFDSCSEFVPSSKSSTECRRVDRRVLAAMWNSEESNKNEKHPSTMKVRMSNLMRVDSSSSLRKSESVNIFGRESDPFDDDFFSSEAAVATLPRHGADLSNRVPDKPNSNNNSDEHFKWTKAFDSFNFEEEK</sequence>
<feature type="compositionally biased region" description="Acidic residues" evidence="6">
    <location>
        <begin position="1413"/>
        <end position="1426"/>
    </location>
</feature>
<feature type="compositionally biased region" description="Basic and acidic residues" evidence="6">
    <location>
        <begin position="1354"/>
        <end position="1366"/>
    </location>
</feature>
<evidence type="ECO:0000256" key="5">
    <source>
        <dbReference type="ARBA" id="ARBA00022782"/>
    </source>
</evidence>
<evidence type="ECO:0000256" key="2">
    <source>
        <dbReference type="ARBA" id="ARBA00022473"/>
    </source>
</evidence>
<dbReference type="EMBL" id="NEVH01006994">
    <property type="protein sequence ID" value="PNF36037.1"/>
    <property type="molecule type" value="Genomic_DNA"/>
</dbReference>
<feature type="region of interest" description="Disordered" evidence="6">
    <location>
        <begin position="1122"/>
        <end position="1506"/>
    </location>
</feature>
<feature type="compositionally biased region" description="Basic and acidic residues" evidence="6">
    <location>
        <begin position="595"/>
        <end position="607"/>
    </location>
</feature>
<dbReference type="Gene3D" id="2.30.29.30">
    <property type="entry name" value="Pleckstrin-homology domain (PH domain)/Phosphotyrosine-binding domain (PTB)"/>
    <property type="match status" value="1"/>
</dbReference>
<dbReference type="InterPro" id="IPR006020">
    <property type="entry name" value="PTB/PI_dom"/>
</dbReference>
<dbReference type="FunFam" id="2.30.29.30:FF:000262">
    <property type="entry name" value="Disabled, isoform F"/>
    <property type="match status" value="1"/>
</dbReference>
<feature type="compositionally biased region" description="Basic and acidic residues" evidence="6">
    <location>
        <begin position="1632"/>
        <end position="1648"/>
    </location>
</feature>
<feature type="compositionally biased region" description="Acidic residues" evidence="6">
    <location>
        <begin position="1557"/>
        <end position="1567"/>
    </location>
</feature>
<feature type="region of interest" description="Disordered" evidence="6">
    <location>
        <begin position="314"/>
        <end position="375"/>
    </location>
</feature>
<accession>A0A2J7R5C9</accession>
<feature type="region of interest" description="Disordered" evidence="6">
    <location>
        <begin position="397"/>
        <end position="437"/>
    </location>
</feature>
<dbReference type="Pfam" id="PF00640">
    <property type="entry name" value="PID"/>
    <property type="match status" value="1"/>
</dbReference>
<evidence type="ECO:0000313" key="9">
    <source>
        <dbReference type="Proteomes" id="UP000235965"/>
    </source>
</evidence>
<feature type="compositionally biased region" description="Polar residues" evidence="6">
    <location>
        <begin position="1803"/>
        <end position="1821"/>
    </location>
</feature>
<feature type="compositionally biased region" description="Polar residues" evidence="6">
    <location>
        <begin position="1734"/>
        <end position="1750"/>
    </location>
</feature>
<feature type="compositionally biased region" description="Polar residues" evidence="6">
    <location>
        <begin position="1154"/>
        <end position="1169"/>
    </location>
</feature>
<feature type="compositionally biased region" description="Polar residues" evidence="6">
    <location>
        <begin position="610"/>
        <end position="619"/>
    </location>
</feature>
<feature type="compositionally biased region" description="Polar residues" evidence="6">
    <location>
        <begin position="1608"/>
        <end position="1617"/>
    </location>
</feature>
<gene>
    <name evidence="8" type="ORF">B7P43_G12752</name>
</gene>
<feature type="compositionally biased region" description="Basic and acidic residues" evidence="6">
    <location>
        <begin position="1530"/>
        <end position="1556"/>
    </location>
</feature>
<feature type="compositionally biased region" description="Polar residues" evidence="6">
    <location>
        <begin position="700"/>
        <end position="709"/>
    </location>
</feature>
<evidence type="ECO:0000259" key="7">
    <source>
        <dbReference type="SMART" id="SM00462"/>
    </source>
</evidence>
<feature type="region of interest" description="Disordered" evidence="6">
    <location>
        <begin position="1910"/>
        <end position="1936"/>
    </location>
</feature>
<dbReference type="InParanoid" id="A0A2J7R5C9"/>
<proteinExistence type="predicted"/>
<feature type="region of interest" description="Disordered" evidence="6">
    <location>
        <begin position="595"/>
        <end position="623"/>
    </location>
</feature>
<feature type="compositionally biased region" description="Pro residues" evidence="6">
    <location>
        <begin position="874"/>
        <end position="884"/>
    </location>
</feature>
<keyword evidence="9" id="KW-1185">Reference proteome</keyword>
<feature type="compositionally biased region" description="Basic and acidic residues" evidence="6">
    <location>
        <begin position="808"/>
        <end position="818"/>
    </location>
</feature>
<comment type="caution">
    <text evidence="8">The sequence shown here is derived from an EMBL/GenBank/DDBJ whole genome shotgun (WGS) entry which is preliminary data.</text>
</comment>
<evidence type="ECO:0000256" key="3">
    <source>
        <dbReference type="ARBA" id="ARBA00022490"/>
    </source>
</evidence>
<dbReference type="CDD" id="cd01215">
    <property type="entry name" value="PTB_Dab"/>
    <property type="match status" value="1"/>
</dbReference>
<dbReference type="Proteomes" id="UP000235965">
    <property type="component" value="Unassembled WGS sequence"/>
</dbReference>
<dbReference type="SUPFAM" id="SSF50729">
    <property type="entry name" value="PH domain-like"/>
    <property type="match status" value="1"/>
</dbReference>
<reference evidence="8 9" key="1">
    <citation type="submission" date="2017-12" db="EMBL/GenBank/DDBJ databases">
        <title>Hemimetabolous genomes reveal molecular basis of termite eusociality.</title>
        <authorList>
            <person name="Harrison M.C."/>
            <person name="Jongepier E."/>
            <person name="Robertson H.M."/>
            <person name="Arning N."/>
            <person name="Bitard-Feildel T."/>
            <person name="Chao H."/>
            <person name="Childers C.P."/>
            <person name="Dinh H."/>
            <person name="Doddapaneni H."/>
            <person name="Dugan S."/>
            <person name="Gowin J."/>
            <person name="Greiner C."/>
            <person name="Han Y."/>
            <person name="Hu H."/>
            <person name="Hughes D.S.T."/>
            <person name="Huylmans A.-K."/>
            <person name="Kemena C."/>
            <person name="Kremer L.P.M."/>
            <person name="Lee S.L."/>
            <person name="Lopez-Ezquerra A."/>
            <person name="Mallet L."/>
            <person name="Monroy-Kuhn J.M."/>
            <person name="Moser A."/>
            <person name="Murali S.C."/>
            <person name="Muzny D.M."/>
            <person name="Otani S."/>
            <person name="Piulachs M.-D."/>
            <person name="Poelchau M."/>
            <person name="Qu J."/>
            <person name="Schaub F."/>
            <person name="Wada-Katsumata A."/>
            <person name="Worley K.C."/>
            <person name="Xie Q."/>
            <person name="Ylla G."/>
            <person name="Poulsen M."/>
            <person name="Gibbs R.A."/>
            <person name="Schal C."/>
            <person name="Richards S."/>
            <person name="Belles X."/>
            <person name="Korb J."/>
            <person name="Bornberg-Bauer E."/>
        </authorList>
    </citation>
    <scope>NUCLEOTIDE SEQUENCE [LARGE SCALE GENOMIC DNA]</scope>
    <source>
        <tissue evidence="8">Whole body</tissue>
    </source>
</reference>